<feature type="transmembrane region" description="Helical" evidence="1">
    <location>
        <begin position="193"/>
        <end position="211"/>
    </location>
</feature>
<name>A0A943TAJ4_9MICC</name>
<protein>
    <submittedName>
        <fullName evidence="2">DUF4244 domain-containing protein</fullName>
    </submittedName>
</protein>
<gene>
    <name evidence="2" type="ORF">KH265_00260</name>
</gene>
<reference evidence="2" key="1">
    <citation type="submission" date="2021-02" db="EMBL/GenBank/DDBJ databases">
        <title>Infant gut strain persistence is associated with maternal origin, phylogeny, and functional potential including surface adhesion and iron acquisition.</title>
        <authorList>
            <person name="Lou Y.C."/>
        </authorList>
    </citation>
    <scope>NUCLEOTIDE SEQUENCE</scope>
    <source>
        <strain evidence="2">L1_008_092G1_dasL1_008_092G1_concoct_16</strain>
    </source>
</reference>
<organism evidence="2 3">
    <name type="scientific">Rothia mucilaginosa</name>
    <dbReference type="NCBI Taxonomy" id="43675"/>
    <lineage>
        <taxon>Bacteria</taxon>
        <taxon>Bacillati</taxon>
        <taxon>Actinomycetota</taxon>
        <taxon>Actinomycetes</taxon>
        <taxon>Micrococcales</taxon>
        <taxon>Micrococcaceae</taxon>
        <taxon>Rothia</taxon>
    </lineage>
</organism>
<comment type="caution">
    <text evidence="2">The sequence shown here is derived from an EMBL/GenBank/DDBJ whole genome shotgun (WGS) entry which is preliminary data.</text>
</comment>
<dbReference type="AlphaFoldDB" id="A0A943TAJ4"/>
<dbReference type="Proteomes" id="UP000739069">
    <property type="component" value="Unassembled WGS sequence"/>
</dbReference>
<dbReference type="InterPro" id="IPR025338">
    <property type="entry name" value="DUF4244"/>
</dbReference>
<evidence type="ECO:0000313" key="3">
    <source>
        <dbReference type="Proteomes" id="UP000739069"/>
    </source>
</evidence>
<keyword evidence="1" id="KW-1133">Transmembrane helix</keyword>
<dbReference type="EMBL" id="JAGZXI010000001">
    <property type="protein sequence ID" value="MBS6634095.1"/>
    <property type="molecule type" value="Genomic_DNA"/>
</dbReference>
<keyword evidence="1" id="KW-0812">Transmembrane</keyword>
<dbReference type="RefSeq" id="WP_303951504.1">
    <property type="nucleotide sequence ID" value="NZ_JAGZXI010000001.1"/>
</dbReference>
<keyword evidence="1" id="KW-0472">Membrane</keyword>
<sequence>MTNILTPTCSTPASIFSEGRGEDEVNRYEAEAAQTILGPVPLSVAIATTLKQLREECADLFDEEELPDAKAPKLTLPDASGEAPMGLPRELAQSEERALSIARALAEGCTLDTCGPTCCALGCALNEEEEEGGALATGDGAVVADLTACNGLQRGDEPIESFADSGASESDAHEAECYAPAGDAEEGASTAEYGIVMLAAVGFAGLLVVILKSDEVRSMLVDIVRNALSIAGNTGLL</sequence>
<evidence type="ECO:0000313" key="2">
    <source>
        <dbReference type="EMBL" id="MBS6634095.1"/>
    </source>
</evidence>
<accession>A0A943TAJ4</accession>
<proteinExistence type="predicted"/>
<dbReference type="Pfam" id="PF14029">
    <property type="entry name" value="DUF4244"/>
    <property type="match status" value="1"/>
</dbReference>
<evidence type="ECO:0000256" key="1">
    <source>
        <dbReference type="SAM" id="Phobius"/>
    </source>
</evidence>